<accession>A0ABD4TI38</accession>
<evidence type="ECO:0000313" key="2">
    <source>
        <dbReference type="Proteomes" id="UP001524383"/>
    </source>
</evidence>
<organism evidence="1 2">
    <name type="scientific">Methanocalculus taiwanensis</name>
    <dbReference type="NCBI Taxonomy" id="106207"/>
    <lineage>
        <taxon>Archaea</taxon>
        <taxon>Methanobacteriati</taxon>
        <taxon>Methanobacteriota</taxon>
        <taxon>Stenosarchaea group</taxon>
        <taxon>Methanomicrobia</taxon>
        <taxon>Methanomicrobiales</taxon>
        <taxon>Methanocalculaceae</taxon>
        <taxon>Methanocalculus</taxon>
    </lineage>
</organism>
<keyword evidence="2" id="KW-1185">Reference proteome</keyword>
<sequence length="679" mass="77301">MLNELHHLSVTLANNNIKPQGWHPHYNLLPNGTCYRIWLSDDGLVSDVELMSKDLVRVCRKFGNNQGTFPAFNIAPFYRVTSKEDKDYYKSIYEGKIELDVGYLKSICTADNWIPKFRKKILRCLRTQIPNAPEKSAITALMKITASLDIDTLRSTLEKHVWKKLSSDIKAYLPLLIHNGNEKKQPEDDFGSISIIFDLTNWERFEYPIANENTTKQVNDWLFANESDLQPERSDQLDAFGAPYADLGEPMPSVRLTPGFEVALRSMFHEQVCQFRYGKADDKSFPINKANRDTLKTSLEWIVKPDNENITWRRIDKDAMLFIYPNKVPEVLPKFAALFGNTENKSDITTRFEKVAEEFSKTLKGLETKQKPENIHVFALQQIPPALSKRAKVIFSRNLTPGGLINAATEWQQGCHNLPPITKIDPITPFPLSIAKIANKVWKQNGERADGKRGVMLIRYYQGMELLLDKSMASQIVRFAGGVTANSLGLMLFIGNNLPRGKHLVSDKQKEKMVNERKPEIGNLFPLLGLLLYKSGINKEAYMQDTAYLIGQLLKISDELHALYCEIKREGEVPPQLAGNSVFITASETPAQALALLSTRMNPYIAWADQYRRQGKDKSGLAAWYKRQYGLLMPQLHQKMTEDIRFGDLEKAQLFIGYLADLPKLTNKQSTEEVCSDDK</sequence>
<evidence type="ECO:0008006" key="3">
    <source>
        <dbReference type="Google" id="ProtNLM"/>
    </source>
</evidence>
<dbReference type="AlphaFoldDB" id="A0ABD4TI38"/>
<dbReference type="RefSeq" id="WP_255332293.1">
    <property type="nucleotide sequence ID" value="NZ_VOTZ01000008.1"/>
</dbReference>
<protein>
    <recommendedName>
        <fullName evidence="3">Type I-C CRISPR-associated protein Cas8c/Csd1</fullName>
    </recommendedName>
</protein>
<evidence type="ECO:0000313" key="1">
    <source>
        <dbReference type="EMBL" id="MCQ1538351.1"/>
    </source>
</evidence>
<proteinExistence type="predicted"/>
<gene>
    <name evidence="1" type="ORF">FTO68_05020</name>
</gene>
<reference evidence="1 2" key="1">
    <citation type="submission" date="2019-08" db="EMBL/GenBank/DDBJ databases">
        <authorList>
            <person name="Chen S.-C."/>
            <person name="Lai M.-C."/>
            <person name="You Y.-T."/>
        </authorList>
    </citation>
    <scope>NUCLEOTIDE SEQUENCE [LARGE SCALE GENOMIC DNA]</scope>
    <source>
        <strain evidence="1 2">P2F9704a</strain>
    </source>
</reference>
<dbReference type="EMBL" id="VOTZ01000008">
    <property type="protein sequence ID" value="MCQ1538351.1"/>
    <property type="molecule type" value="Genomic_DNA"/>
</dbReference>
<comment type="caution">
    <text evidence="1">The sequence shown here is derived from an EMBL/GenBank/DDBJ whole genome shotgun (WGS) entry which is preliminary data.</text>
</comment>
<name>A0ABD4TI38_9EURY</name>
<dbReference type="Proteomes" id="UP001524383">
    <property type="component" value="Unassembled WGS sequence"/>
</dbReference>